<dbReference type="NCBIfam" id="NF003154">
    <property type="entry name" value="PRK04123.1"/>
    <property type="match status" value="1"/>
</dbReference>
<evidence type="ECO:0000259" key="11">
    <source>
        <dbReference type="Pfam" id="PF02782"/>
    </source>
</evidence>
<name>A0A372L8P3_9BACI</name>
<dbReference type="Proteomes" id="UP000262939">
    <property type="component" value="Unassembled WGS sequence"/>
</dbReference>
<proteinExistence type="inferred from homology"/>
<dbReference type="UniPathway" id="UPA00145">
    <property type="reaction ID" value="UER00566"/>
</dbReference>
<reference evidence="12 13" key="1">
    <citation type="submission" date="2018-08" db="EMBL/GenBank/DDBJ databases">
        <title>Bacillus chawlae sp. nov., Bacillus glennii sp. nov., and Bacillus saganii sp. nov. Isolated from the Vehicle Assembly Building at Kennedy Space Center where the Viking Spacecraft were Assembled.</title>
        <authorList>
            <person name="Seuylemezian A."/>
            <person name="Vaishampayan P."/>
        </authorList>
    </citation>
    <scope>NUCLEOTIDE SEQUENCE [LARGE SCALE GENOMIC DNA]</scope>
    <source>
        <strain evidence="12 13">V44-8</strain>
    </source>
</reference>
<comment type="catalytic activity">
    <reaction evidence="7">
        <text>D-ribulose + ATP = D-ribulose 5-phosphate + ADP + H(+)</text>
        <dbReference type="Rhea" id="RHEA:17601"/>
        <dbReference type="ChEBI" id="CHEBI:15378"/>
        <dbReference type="ChEBI" id="CHEBI:17173"/>
        <dbReference type="ChEBI" id="CHEBI:30616"/>
        <dbReference type="ChEBI" id="CHEBI:58121"/>
        <dbReference type="ChEBI" id="CHEBI:456216"/>
        <dbReference type="EC" id="2.7.1.16"/>
    </reaction>
</comment>
<dbReference type="PANTHER" id="PTHR43435">
    <property type="entry name" value="RIBULOKINASE"/>
    <property type="match status" value="1"/>
</dbReference>
<feature type="domain" description="Carbohydrate kinase FGGY C-terminal" evidence="11">
    <location>
        <begin position="289"/>
        <end position="487"/>
    </location>
</feature>
<evidence type="ECO:0000259" key="10">
    <source>
        <dbReference type="Pfam" id="PF00370"/>
    </source>
</evidence>
<dbReference type="GO" id="GO:0005737">
    <property type="term" value="C:cytoplasm"/>
    <property type="evidence" value="ECO:0007669"/>
    <property type="project" value="TreeGrafter"/>
</dbReference>
<dbReference type="GO" id="GO:0005524">
    <property type="term" value="F:ATP binding"/>
    <property type="evidence" value="ECO:0007669"/>
    <property type="project" value="UniProtKB-UniRule"/>
</dbReference>
<keyword evidence="6 7" id="KW-0119">Carbohydrate metabolism</keyword>
<dbReference type="Gene3D" id="3.30.420.40">
    <property type="match status" value="2"/>
</dbReference>
<feature type="domain" description="Carbohydrate kinase FGGY N-terminal" evidence="10">
    <location>
        <begin position="4"/>
        <end position="277"/>
    </location>
</feature>
<keyword evidence="4 7" id="KW-0067">ATP-binding</keyword>
<sequence>MKKYSIGVDFGTESGRAVLVDVSNGDIVATHVTPYKHGVIDKELPYLDVKLDQDFALQNPEDYLSVLSASVPQVIGQSGIEPTDIIGLGLDFTACTILPTDDQLEPLCNKEKFRGNPHAWVKLWKHHAAQDQATRINTLAEQHGEIWLKRYGGKISSEWVLPKVWEVLQKAPEIYDEASYFIEAVDWITSKMTGELRRNSCAAGYKGMWHKKEGYLAPEFLNKLDPRLSNLYETKLRGEVVPTGTSAGTLTKDMAELMGLPEGIAVSAGIIDAHAGVPGVGVSEPGKMVMVMGTSTCHMLLSENEVLVEGISGVVEDGIIPGLFAYEAGQAAVGDIFAWYVEHNVPAYIREEAKAGEISVHELLEKKASKLTPGESGLIALDWHNGNRTPLVDSDLSGLIIGLTLSTSPEEIYRALIEATAFGTRSIIDTFRKNGVEVNELYACGGLPHRNKLLMQIYADITNMEIKISNTTLTPAIGAAMYGAVAAGADNGGYDSVVEAGRNMAGLKEESYKPIPENAAVYEELYHEYVRLQAYFGRGENNVMKRLKGIKEAALKTLQY</sequence>
<dbReference type="AlphaFoldDB" id="A0A372L8P3"/>
<accession>A0A372L8P3</accession>
<dbReference type="InterPro" id="IPR005929">
    <property type="entry name" value="Ribulokinase"/>
</dbReference>
<dbReference type="GO" id="GO:0019569">
    <property type="term" value="P:L-arabinose catabolic process to D-xylulose 5-phosphate"/>
    <property type="evidence" value="ECO:0007669"/>
    <property type="project" value="UniProtKB-UniRule"/>
</dbReference>
<dbReference type="NCBIfam" id="TIGR01234">
    <property type="entry name" value="L-ribulokinase"/>
    <property type="match status" value="1"/>
</dbReference>
<evidence type="ECO:0000313" key="12">
    <source>
        <dbReference type="EMBL" id="RFU61798.1"/>
    </source>
</evidence>
<evidence type="ECO:0000256" key="5">
    <source>
        <dbReference type="ARBA" id="ARBA00022935"/>
    </source>
</evidence>
<evidence type="ECO:0000256" key="6">
    <source>
        <dbReference type="ARBA" id="ARBA00023277"/>
    </source>
</evidence>
<keyword evidence="2 7" id="KW-0547">Nucleotide-binding</keyword>
<comment type="catalytic activity">
    <reaction evidence="7 9">
        <text>L-ribulose + ATP = L-ribulose 5-phosphate + ADP + H(+)</text>
        <dbReference type="Rhea" id="RHEA:22072"/>
        <dbReference type="ChEBI" id="CHEBI:15378"/>
        <dbReference type="ChEBI" id="CHEBI:16880"/>
        <dbReference type="ChEBI" id="CHEBI:30616"/>
        <dbReference type="ChEBI" id="CHEBI:58226"/>
        <dbReference type="ChEBI" id="CHEBI:456216"/>
        <dbReference type="EC" id="2.7.1.16"/>
    </reaction>
</comment>
<dbReference type="InterPro" id="IPR043129">
    <property type="entry name" value="ATPase_NBD"/>
</dbReference>
<evidence type="ECO:0000313" key="13">
    <source>
        <dbReference type="Proteomes" id="UP000262939"/>
    </source>
</evidence>
<comment type="pathway">
    <text evidence="7 9">Carbohydrate degradation; L-arabinose degradation via L-ribulose; D-xylulose 5-phosphate from L-arabinose (bacterial route): step 2/3.</text>
</comment>
<evidence type="ECO:0000256" key="8">
    <source>
        <dbReference type="NCBIfam" id="TIGR01234"/>
    </source>
</evidence>
<keyword evidence="13" id="KW-1185">Reference proteome</keyword>
<dbReference type="EMBL" id="QVTD01000012">
    <property type="protein sequence ID" value="RFU61798.1"/>
    <property type="molecule type" value="Genomic_DNA"/>
</dbReference>
<comment type="caution">
    <text evidence="12">The sequence shown here is derived from an EMBL/GenBank/DDBJ whole genome shotgun (WGS) entry which is preliminary data.</text>
</comment>
<dbReference type="PIRSF" id="PIRSF000538">
    <property type="entry name" value="GlpK"/>
    <property type="match status" value="1"/>
</dbReference>
<keyword evidence="1 7" id="KW-0808">Transferase</keyword>
<keyword evidence="3 7" id="KW-0418">Kinase</keyword>
<dbReference type="GO" id="GO:0008741">
    <property type="term" value="F:ribulokinase activity"/>
    <property type="evidence" value="ECO:0007669"/>
    <property type="project" value="UniProtKB-UniRule"/>
</dbReference>
<dbReference type="InterPro" id="IPR018484">
    <property type="entry name" value="FGGY_N"/>
</dbReference>
<dbReference type="RefSeq" id="WP_117323705.1">
    <property type="nucleotide sequence ID" value="NZ_QVTD01000012.1"/>
</dbReference>
<dbReference type="CDD" id="cd07781">
    <property type="entry name" value="ASKHA_NBD_FGGY_L-RBK"/>
    <property type="match status" value="1"/>
</dbReference>
<dbReference type="InterPro" id="IPR018483">
    <property type="entry name" value="Carb_kinase_FGGY_CS"/>
</dbReference>
<dbReference type="OrthoDB" id="9805576at2"/>
<dbReference type="Pfam" id="PF02782">
    <property type="entry name" value="FGGY_C"/>
    <property type="match status" value="1"/>
</dbReference>
<dbReference type="EC" id="2.7.1.16" evidence="7 8"/>
<evidence type="ECO:0000256" key="1">
    <source>
        <dbReference type="ARBA" id="ARBA00022679"/>
    </source>
</evidence>
<comment type="similarity">
    <text evidence="7 9">Belongs to the ribulokinase family.</text>
</comment>
<keyword evidence="5 7" id="KW-0054">Arabinose catabolism</keyword>
<organism evidence="12 13">
    <name type="scientific">Peribacillus glennii</name>
    <dbReference type="NCBI Taxonomy" id="2303991"/>
    <lineage>
        <taxon>Bacteria</taxon>
        <taxon>Bacillati</taxon>
        <taxon>Bacillota</taxon>
        <taxon>Bacilli</taxon>
        <taxon>Bacillales</taxon>
        <taxon>Bacillaceae</taxon>
        <taxon>Peribacillus</taxon>
    </lineage>
</organism>
<evidence type="ECO:0000256" key="2">
    <source>
        <dbReference type="ARBA" id="ARBA00022741"/>
    </source>
</evidence>
<dbReference type="InterPro" id="IPR018485">
    <property type="entry name" value="FGGY_C"/>
</dbReference>
<dbReference type="SUPFAM" id="SSF53067">
    <property type="entry name" value="Actin-like ATPase domain"/>
    <property type="match status" value="2"/>
</dbReference>
<evidence type="ECO:0000256" key="3">
    <source>
        <dbReference type="ARBA" id="ARBA00022777"/>
    </source>
</evidence>
<gene>
    <name evidence="7" type="primary">araB</name>
    <name evidence="12" type="ORF">D0466_16815</name>
</gene>
<dbReference type="PANTHER" id="PTHR43435:SF4">
    <property type="entry name" value="FGGY CARBOHYDRATE KINASE DOMAIN-CONTAINING PROTEIN"/>
    <property type="match status" value="1"/>
</dbReference>
<evidence type="ECO:0000256" key="7">
    <source>
        <dbReference type="HAMAP-Rule" id="MF_00520"/>
    </source>
</evidence>
<dbReference type="GO" id="GO:0019150">
    <property type="term" value="F:D-ribulokinase activity"/>
    <property type="evidence" value="ECO:0007669"/>
    <property type="project" value="TreeGrafter"/>
</dbReference>
<dbReference type="InterPro" id="IPR000577">
    <property type="entry name" value="Carb_kinase_FGGY"/>
</dbReference>
<protein>
    <recommendedName>
        <fullName evidence="7 8">Ribulokinase</fullName>
        <ecNumber evidence="7 8">2.7.1.16</ecNumber>
    </recommendedName>
</protein>
<evidence type="ECO:0000256" key="4">
    <source>
        <dbReference type="ARBA" id="ARBA00022840"/>
    </source>
</evidence>
<evidence type="ECO:0000256" key="9">
    <source>
        <dbReference type="RuleBase" id="RU003455"/>
    </source>
</evidence>
<dbReference type="HAMAP" id="MF_00520">
    <property type="entry name" value="Ribulokinase"/>
    <property type="match status" value="1"/>
</dbReference>
<dbReference type="Pfam" id="PF00370">
    <property type="entry name" value="FGGY_N"/>
    <property type="match status" value="1"/>
</dbReference>
<dbReference type="PROSITE" id="PS00445">
    <property type="entry name" value="FGGY_KINASES_2"/>
    <property type="match status" value="1"/>
</dbReference>